<feature type="domain" description="Vacuolar protein sorting-associated protein 13 VPS13 adaptor binding" evidence="1">
    <location>
        <begin position="433"/>
        <end position="967"/>
    </location>
</feature>
<accession>A0AAD5M8R1</accession>
<protein>
    <recommendedName>
        <fullName evidence="1">Vacuolar protein sorting-associated protein 13 VPS13 adaptor binding domain-containing protein</fullName>
    </recommendedName>
</protein>
<keyword evidence="3" id="KW-1185">Reference proteome</keyword>
<dbReference type="InterPro" id="IPR035992">
    <property type="entry name" value="Ricin_B-like_lectins"/>
</dbReference>
<dbReference type="InterPro" id="IPR026847">
    <property type="entry name" value="VPS13"/>
</dbReference>
<dbReference type="SUPFAM" id="SSF50370">
    <property type="entry name" value="Ricin B-like lectins"/>
    <property type="match status" value="1"/>
</dbReference>
<dbReference type="PROSITE" id="PS50231">
    <property type="entry name" value="RICIN_B_LECTIN"/>
    <property type="match status" value="1"/>
</dbReference>
<dbReference type="PANTHER" id="PTHR16166:SF141">
    <property type="entry name" value="INTERMEMBRANE LIPID TRANSFER PROTEIN VPS13D"/>
    <property type="match status" value="1"/>
</dbReference>
<sequence length="1780" mass="201332">MFEAHIMMRKDEAPVITLVLMHSKLLMMNDWLNDVKNFVTQSIDFVPKDSNDSGRSVGVVGRLGSQTFAEQHTIALKITLRDSDLYFLENPHMENSFAIVMNTTAVLNVNESDGLITTNLEVQNTNIGWCCMQNAGSELNQCSNDFSITVRVSVDGKHSNINMLGLPCLATKKHSIEVEFTGLIGRLSYNDVRVFYSVVRGYINNFTENRGVSMIPVIGTVSPPLNFEIGHVILKAEQADFWLLDDFQGSSIPILRLSLLNLRIDRQSADRIVSSFSISADYFNQRVFGWEPFVEKWSVLRLLVTRKGNARNVDLVAESRSTLDINITEQLMQQAMQLSSRWPTIRESFKRDDFRSTYVRSRSDHLPYLLKNQTGCDVVFTTAVEDIQLARTMQRKASVRWISVAKDMEITFEFPPRLLLYTHFERESPHQLIVRVNGWDEISPVNVDSCGTYFRLVKATKNDMPMARVVIQVTVEKDGKKVVVVRSSIDVHNQLPHQLSISAADTLRSSDEIFIVEPSQTKSIPLPFVHCQFLMCPVNCQVQEKAEVTWSNVRKPGQTLNRIQRLLTTEKHRDYWLCTSVRREHYPDHEMLPGHTISVVAPLNIQNLLPIDVEIHILDQAFPISAGKTLMITTVDITKCLAIEVVTDRMRTVQECYISKSSIGEGQQVSLRLCDPNGRPLDMYGNVRLETGGSISLSLWVPYWIVNKSGVPLILKQEAADSDAAGQMAEHERAKDKHPLMFSFADDGCPKQCMVRVGRELKNNYHPRYSQKFALTPGVQALKLSNVHGSLPTLYYNIGVEVRAGTGRYKDTQVVLLTSRYVINNQSSFEMFVCHHDFVDRNSEHVRIASKCSLVWNENYEDCRQMCVRRSDVKHWSCPFRIDRIGSFHVTMRDADETPRFVRVEIILNSAVFCVTFTDAVYYPPPIRIENHSNVPVLYQQQSESPIGQHLRTICKAKSHVDYAWDDLYGNRRIVLQVYENKSHVYDPSLPGIGPQLVYENHVYIKLAATFNRVANVKKTDECELVLETMQKGKVMLNKQNRIDGNSGNQLWTLCKDGCIENVGMSYRSRTRVVLDVLERMGFQLMMKERSSSRDRFQKWTLSPDGQLWCQGFPDMAVTHRTPDILLSKWRANNNDMDISSQVWEVQYQRLGSGKLEVECLHNGPTLVVRITDREDRRRSMSASETRKSVASVAMEFNMSMRAGIGVSLVNGSHEELIYARFGGIALSARHLDDTYQLSGSVNVIQVDNQLLNSDTWQVLNCLPEPLGSDDDGGSVWIDGGVSTGASGRARPALKLEMNCRPQKHYDAFDCFRLKLCDLDVHLNELLLWKLVQFAQASDAATSVQQKTLSMPPNTDLERPDPFRTRRWYFGTLDLEMGQIALSVVTVSKSTLPPKCRQLKQQFNVKLISFEKAAVYLPPFRQFHYFETSSFLLESLKKFYLAELQKQTLNIVVTLDAFGNPQGLVTDLKDSFQGLFIEGDLQRFVAGLGYGVSNSISKLASSAASGVGALTFDQEHEAKRRHNIIRSHSTTATPLSHLYSGVKGLGVGVLGGITAIFTNTVTESRKSGIMTGAIRGITTGAVDTVTKPVQGLFDLVEGTASAMKELAGPATGSGRKLAASGRIRLPRLCRNLYHLLPPYSHQLANAQMEMLRINDHSTKERLLDVEVCLEQINSNNVVRQYVLISTTQCYVCRQVNSEPSNVIFRIPYKYLKTVRPRPELENSLASLEVMIDTDDRRTVPSHIWCGRYEVARRLGEKIMQAKRDYDHSKRTLSEQDCLDS</sequence>
<evidence type="ECO:0000259" key="1">
    <source>
        <dbReference type="Pfam" id="PF25036"/>
    </source>
</evidence>
<dbReference type="InterPro" id="IPR009543">
    <property type="entry name" value="VPS13_VAB"/>
</dbReference>
<evidence type="ECO:0000313" key="3">
    <source>
        <dbReference type="Proteomes" id="UP001196413"/>
    </source>
</evidence>
<comment type="caution">
    <text evidence="2">The sequence shown here is derived from an EMBL/GenBank/DDBJ whole genome shotgun (WGS) entry which is preliminary data.</text>
</comment>
<dbReference type="GO" id="GO:0007005">
    <property type="term" value="P:mitochondrion organization"/>
    <property type="evidence" value="ECO:0007669"/>
    <property type="project" value="TreeGrafter"/>
</dbReference>
<reference evidence="2" key="1">
    <citation type="submission" date="2021-06" db="EMBL/GenBank/DDBJ databases">
        <title>Parelaphostrongylus tenuis whole genome reference sequence.</title>
        <authorList>
            <person name="Garwood T.J."/>
            <person name="Larsen P.A."/>
            <person name="Fountain-Jones N.M."/>
            <person name="Garbe J.R."/>
            <person name="Macchietto M.G."/>
            <person name="Kania S.A."/>
            <person name="Gerhold R.W."/>
            <person name="Richards J.E."/>
            <person name="Wolf T.M."/>
        </authorList>
    </citation>
    <scope>NUCLEOTIDE SEQUENCE</scope>
    <source>
        <strain evidence="2">MNPRO001-30</strain>
        <tissue evidence="2">Meninges</tissue>
    </source>
</reference>
<proteinExistence type="predicted"/>
<dbReference type="Proteomes" id="UP001196413">
    <property type="component" value="Unassembled WGS sequence"/>
</dbReference>
<name>A0AAD5M8R1_PARTN</name>
<dbReference type="EMBL" id="JAHQIW010001651">
    <property type="protein sequence ID" value="KAJ1353255.1"/>
    <property type="molecule type" value="Genomic_DNA"/>
</dbReference>
<dbReference type="PANTHER" id="PTHR16166">
    <property type="entry name" value="VACUOLAR PROTEIN SORTING-ASSOCIATED PROTEIN VPS13"/>
    <property type="match status" value="1"/>
</dbReference>
<dbReference type="Pfam" id="PF25036">
    <property type="entry name" value="VPS13_VAB"/>
    <property type="match status" value="1"/>
</dbReference>
<organism evidence="2 3">
    <name type="scientific">Parelaphostrongylus tenuis</name>
    <name type="common">Meningeal worm</name>
    <dbReference type="NCBI Taxonomy" id="148309"/>
    <lineage>
        <taxon>Eukaryota</taxon>
        <taxon>Metazoa</taxon>
        <taxon>Ecdysozoa</taxon>
        <taxon>Nematoda</taxon>
        <taxon>Chromadorea</taxon>
        <taxon>Rhabditida</taxon>
        <taxon>Rhabditina</taxon>
        <taxon>Rhabditomorpha</taxon>
        <taxon>Strongyloidea</taxon>
        <taxon>Metastrongylidae</taxon>
        <taxon>Parelaphostrongylus</taxon>
    </lineage>
</organism>
<dbReference type="GO" id="GO:0045053">
    <property type="term" value="P:protein retention in Golgi apparatus"/>
    <property type="evidence" value="ECO:0007669"/>
    <property type="project" value="TreeGrafter"/>
</dbReference>
<dbReference type="GO" id="GO:0006623">
    <property type="term" value="P:protein targeting to vacuole"/>
    <property type="evidence" value="ECO:0007669"/>
    <property type="project" value="TreeGrafter"/>
</dbReference>
<evidence type="ECO:0000313" key="2">
    <source>
        <dbReference type="EMBL" id="KAJ1353255.1"/>
    </source>
</evidence>
<gene>
    <name evidence="2" type="ORF">KIN20_009849</name>
</gene>